<organism evidence="2">
    <name type="scientific">uncultured Gemmatimonadota bacterium</name>
    <dbReference type="NCBI Taxonomy" id="203437"/>
    <lineage>
        <taxon>Bacteria</taxon>
        <taxon>Pseudomonadati</taxon>
        <taxon>Gemmatimonadota</taxon>
        <taxon>environmental samples</taxon>
    </lineage>
</organism>
<dbReference type="EMBL" id="CADCTW010000161">
    <property type="protein sequence ID" value="CAA9346613.1"/>
    <property type="molecule type" value="Genomic_DNA"/>
</dbReference>
<proteinExistence type="predicted"/>
<gene>
    <name evidence="2" type="ORF">AVDCRST_MAG68-3952</name>
</gene>
<feature type="transmembrane region" description="Helical" evidence="1">
    <location>
        <begin position="112"/>
        <end position="127"/>
    </location>
</feature>
<protein>
    <submittedName>
        <fullName evidence="2">Uncharacterized protein</fullName>
    </submittedName>
</protein>
<feature type="transmembrane region" description="Helical" evidence="1">
    <location>
        <begin position="71"/>
        <end position="92"/>
    </location>
</feature>
<feature type="transmembrane region" description="Helical" evidence="1">
    <location>
        <begin position="139"/>
        <end position="157"/>
    </location>
</feature>
<evidence type="ECO:0000313" key="2">
    <source>
        <dbReference type="EMBL" id="CAA9346613.1"/>
    </source>
</evidence>
<keyword evidence="1" id="KW-0472">Membrane</keyword>
<feature type="transmembrane region" description="Helical" evidence="1">
    <location>
        <begin position="38"/>
        <end position="59"/>
    </location>
</feature>
<keyword evidence="1" id="KW-1133">Transmembrane helix</keyword>
<name>A0A6J4M009_9BACT</name>
<feature type="transmembrane region" description="Helical" evidence="1">
    <location>
        <begin position="164"/>
        <end position="183"/>
    </location>
</feature>
<reference evidence="2" key="1">
    <citation type="submission" date="2020-02" db="EMBL/GenBank/DDBJ databases">
        <authorList>
            <person name="Meier V. D."/>
        </authorList>
    </citation>
    <scope>NUCLEOTIDE SEQUENCE</scope>
    <source>
        <strain evidence="2">AVDCRST_MAG68</strain>
    </source>
</reference>
<keyword evidence="1" id="KW-0812">Transmembrane</keyword>
<feature type="transmembrane region" description="Helical" evidence="1">
    <location>
        <begin position="6"/>
        <end position="26"/>
    </location>
</feature>
<accession>A0A6J4M009</accession>
<dbReference type="AlphaFoldDB" id="A0A6J4M009"/>
<evidence type="ECO:0000256" key="1">
    <source>
        <dbReference type="SAM" id="Phobius"/>
    </source>
</evidence>
<sequence length="186" mass="21096">MTPFEHLSVLISIVLGLGLTHLLASLHRLIQARGRVRLYWLPLLWTALIFVSLIEWWWAAFGLRQETVWNFFYFLFILLSPVSLYLAAAFVLPDVETGESYDLREYYYDSRFWFFLFLSLSPALDAVRRGVQAGSVTDFGAASNAVAAVLVGSLALTRNERYHMGVTLFVGALFLYFIVSSAIQLA</sequence>